<comment type="caution">
    <text evidence="1">The sequence shown here is derived from an EMBL/GenBank/DDBJ whole genome shotgun (WGS) entry which is preliminary data.</text>
</comment>
<dbReference type="InterPro" id="IPR029063">
    <property type="entry name" value="SAM-dependent_MTases_sf"/>
</dbReference>
<dbReference type="AlphaFoldDB" id="A0A081NC32"/>
<dbReference type="eggNOG" id="COG2227">
    <property type="taxonomic scope" value="Bacteria"/>
</dbReference>
<dbReference type="EMBL" id="JOKG01000001">
    <property type="protein sequence ID" value="KEQ16005.1"/>
    <property type="molecule type" value="Genomic_DNA"/>
</dbReference>
<dbReference type="Proteomes" id="UP000028006">
    <property type="component" value="Unassembled WGS sequence"/>
</dbReference>
<accession>A0A081NC32</accession>
<reference evidence="1 2" key="1">
    <citation type="submission" date="2014-06" db="EMBL/GenBank/DDBJ databases">
        <title>Whole Genome Sequences of Three Symbiotic Endozoicomonas Bacteria.</title>
        <authorList>
            <person name="Neave M.J."/>
            <person name="Apprill A."/>
            <person name="Voolstra C.R."/>
        </authorList>
    </citation>
    <scope>NUCLEOTIDE SEQUENCE [LARGE SCALE GENOMIC DNA]</scope>
    <source>
        <strain evidence="1 2">LMG 24815</strain>
    </source>
</reference>
<sequence length="435" mass="49149">MTTKIKGVIHKAKRILNASVNRPIKFSQEEGDALLKKFENGVGGDDYVALCEVRYCHKLVSKLKKIDPFSKEYQSAVMEIYRDVRGKECIEYAPEKDEQAVLPEGSNPHINSSVWEMQNTNLVSEFFHSWGQILKHLDAQPGHKVLEYGPGTGQMLLFLARCGVKAYGVDVNESYLNLIRQQSTDLRLDVKTDKGVFGEGFEGEKFDRVLFFEAFHHAFDFETLLLKLHDRLNPNGKIVFCGEPILKGNDNAVPYPWGLRLDGLSVYCIRKNGWMELGFQHDTFIEALNRCGWSVTYHPFHAVGRANVYVAEPVWDGLDMSRPIEFGKYQSEWNEPEANFRWTKGKAEFFLPVAVTKEINITVEVSNYTRAEKRIELSCGRLSESVTLVAGASGSITLNHCKASSAVIKTNTTIEPGDNRKLGIAVRKIMMKSVN</sequence>
<dbReference type="RefSeq" id="WP_034873268.1">
    <property type="nucleotide sequence ID" value="NZ_JOKG01000001.1"/>
</dbReference>
<proteinExistence type="predicted"/>
<evidence type="ECO:0008006" key="3">
    <source>
        <dbReference type="Google" id="ProtNLM"/>
    </source>
</evidence>
<evidence type="ECO:0000313" key="2">
    <source>
        <dbReference type="Proteomes" id="UP000028006"/>
    </source>
</evidence>
<dbReference type="PANTHER" id="PTHR43861">
    <property type="entry name" value="TRANS-ACONITATE 2-METHYLTRANSFERASE-RELATED"/>
    <property type="match status" value="1"/>
</dbReference>
<protein>
    <recommendedName>
        <fullName evidence="3">Methyltransferase type 11 domain-containing protein</fullName>
    </recommendedName>
</protein>
<organism evidence="1 2">
    <name type="scientific">Endozoicomonas montiporae</name>
    <dbReference type="NCBI Taxonomy" id="1027273"/>
    <lineage>
        <taxon>Bacteria</taxon>
        <taxon>Pseudomonadati</taxon>
        <taxon>Pseudomonadota</taxon>
        <taxon>Gammaproteobacteria</taxon>
        <taxon>Oceanospirillales</taxon>
        <taxon>Endozoicomonadaceae</taxon>
        <taxon>Endozoicomonas</taxon>
    </lineage>
</organism>
<dbReference type="CDD" id="cd02440">
    <property type="entry name" value="AdoMet_MTases"/>
    <property type="match status" value="1"/>
</dbReference>
<dbReference type="Pfam" id="PF13489">
    <property type="entry name" value="Methyltransf_23"/>
    <property type="match status" value="1"/>
</dbReference>
<dbReference type="Gene3D" id="3.40.50.150">
    <property type="entry name" value="Vaccinia Virus protein VP39"/>
    <property type="match status" value="1"/>
</dbReference>
<evidence type="ECO:0000313" key="1">
    <source>
        <dbReference type="EMBL" id="KEQ16005.1"/>
    </source>
</evidence>
<keyword evidence="2" id="KW-1185">Reference proteome</keyword>
<name>A0A081NC32_9GAMM</name>
<gene>
    <name evidence="1" type="ORF">GZ77_05890</name>
</gene>
<dbReference type="PANTHER" id="PTHR43861:SF1">
    <property type="entry name" value="TRANS-ACONITATE 2-METHYLTRANSFERASE"/>
    <property type="match status" value="1"/>
</dbReference>
<dbReference type="SUPFAM" id="SSF53335">
    <property type="entry name" value="S-adenosyl-L-methionine-dependent methyltransferases"/>
    <property type="match status" value="1"/>
</dbReference>